<evidence type="ECO:0000256" key="6">
    <source>
        <dbReference type="RuleBase" id="RU004178"/>
    </source>
</evidence>
<reference evidence="8 9" key="1">
    <citation type="journal article" date="2024" name="Science">
        <title>Giant polyketide synthase enzymes in the biosynthesis of giant marine polyether toxins.</title>
        <authorList>
            <person name="Fallon T.R."/>
            <person name="Shende V.V."/>
            <person name="Wierzbicki I.H."/>
            <person name="Pendleton A.L."/>
            <person name="Watervoot N.F."/>
            <person name="Auber R.P."/>
            <person name="Gonzalez D.J."/>
            <person name="Wisecaver J.H."/>
            <person name="Moore B.S."/>
        </authorList>
    </citation>
    <scope>NUCLEOTIDE SEQUENCE [LARGE SCALE GENOMIC DNA]</scope>
    <source>
        <strain evidence="8 9">12B1</strain>
    </source>
</reference>
<dbReference type="PANTHER" id="PTHR11377">
    <property type="entry name" value="N-MYRISTOYL TRANSFERASE"/>
    <property type="match status" value="1"/>
</dbReference>
<name>A0AB34IIV6_PRYPA</name>
<keyword evidence="3 5" id="KW-0808">Transferase</keyword>
<dbReference type="PANTHER" id="PTHR11377:SF5">
    <property type="entry name" value="GLYCYLPEPTIDE N-TETRADECANOYLTRANSFERASE"/>
    <property type="match status" value="1"/>
</dbReference>
<evidence type="ECO:0000259" key="7">
    <source>
        <dbReference type="PROSITE" id="PS51186"/>
    </source>
</evidence>
<gene>
    <name evidence="8" type="ORF">AB1Y20_012782</name>
</gene>
<dbReference type="Gene3D" id="3.40.630.170">
    <property type="match status" value="1"/>
</dbReference>
<comment type="caution">
    <text evidence="8">The sequence shown here is derived from an EMBL/GenBank/DDBJ whole genome shotgun (WGS) entry which is preliminary data.</text>
</comment>
<dbReference type="AlphaFoldDB" id="A0AB34IIV6"/>
<dbReference type="Pfam" id="PF02799">
    <property type="entry name" value="NMT_C"/>
    <property type="match status" value="1"/>
</dbReference>
<comment type="similarity">
    <text evidence="1 6">Belongs to the NMT family.</text>
</comment>
<dbReference type="EMBL" id="JBGBPQ010000024">
    <property type="protein sequence ID" value="KAL1500109.1"/>
    <property type="molecule type" value="Genomic_DNA"/>
</dbReference>
<dbReference type="InterPro" id="IPR022676">
    <property type="entry name" value="NMT_N"/>
</dbReference>
<keyword evidence="4 5" id="KW-0012">Acyltransferase</keyword>
<comment type="function">
    <text evidence="5">Adds a myristoyl group to the N-terminal glycine residue of certain cellular proteins.</text>
</comment>
<dbReference type="InterPro" id="IPR000903">
    <property type="entry name" value="NMT"/>
</dbReference>
<dbReference type="PROSITE" id="PS51186">
    <property type="entry name" value="GNAT"/>
    <property type="match status" value="1"/>
</dbReference>
<dbReference type="InterPro" id="IPR000182">
    <property type="entry name" value="GNAT_dom"/>
</dbReference>
<dbReference type="SUPFAM" id="SSF55729">
    <property type="entry name" value="Acyl-CoA N-acyltransferases (Nat)"/>
    <property type="match status" value="2"/>
</dbReference>
<dbReference type="Proteomes" id="UP001515480">
    <property type="component" value="Unassembled WGS sequence"/>
</dbReference>
<evidence type="ECO:0000256" key="5">
    <source>
        <dbReference type="RuleBase" id="RU000586"/>
    </source>
</evidence>
<dbReference type="Pfam" id="PF01233">
    <property type="entry name" value="NMT"/>
    <property type="match status" value="1"/>
</dbReference>
<feature type="domain" description="N-acetyltransferase" evidence="7">
    <location>
        <begin position="15"/>
        <end position="185"/>
    </location>
</feature>
<evidence type="ECO:0000256" key="4">
    <source>
        <dbReference type="ARBA" id="ARBA00023315"/>
    </source>
</evidence>
<comment type="catalytic activity">
    <reaction evidence="5">
        <text>N-terminal glycyl-[protein] + tetradecanoyl-CoA = N-tetradecanoylglycyl-[protein] + CoA + H(+)</text>
        <dbReference type="Rhea" id="RHEA:15521"/>
        <dbReference type="Rhea" id="RHEA-COMP:12666"/>
        <dbReference type="Rhea" id="RHEA-COMP:12667"/>
        <dbReference type="ChEBI" id="CHEBI:15378"/>
        <dbReference type="ChEBI" id="CHEBI:57287"/>
        <dbReference type="ChEBI" id="CHEBI:57385"/>
        <dbReference type="ChEBI" id="CHEBI:64723"/>
        <dbReference type="ChEBI" id="CHEBI:133050"/>
        <dbReference type="EC" id="2.3.1.97"/>
    </reaction>
</comment>
<evidence type="ECO:0000256" key="1">
    <source>
        <dbReference type="ARBA" id="ARBA00009469"/>
    </source>
</evidence>
<dbReference type="CDD" id="cd04301">
    <property type="entry name" value="NAT_SF"/>
    <property type="match status" value="1"/>
</dbReference>
<evidence type="ECO:0000256" key="2">
    <source>
        <dbReference type="ARBA" id="ARBA00012923"/>
    </source>
</evidence>
<dbReference type="InterPro" id="IPR022677">
    <property type="entry name" value="NMT_C"/>
</dbReference>
<dbReference type="InterPro" id="IPR016181">
    <property type="entry name" value="Acyl_CoA_acyltransferase"/>
</dbReference>
<dbReference type="EC" id="2.3.1.97" evidence="2 5"/>
<evidence type="ECO:0000313" key="9">
    <source>
        <dbReference type="Proteomes" id="UP001515480"/>
    </source>
</evidence>
<organism evidence="8 9">
    <name type="scientific">Prymnesium parvum</name>
    <name type="common">Toxic golden alga</name>
    <dbReference type="NCBI Taxonomy" id="97485"/>
    <lineage>
        <taxon>Eukaryota</taxon>
        <taxon>Haptista</taxon>
        <taxon>Haptophyta</taxon>
        <taxon>Prymnesiophyceae</taxon>
        <taxon>Prymnesiales</taxon>
        <taxon>Prymnesiaceae</taxon>
        <taxon>Prymnesium</taxon>
    </lineage>
</organism>
<dbReference type="GO" id="GO:0005737">
    <property type="term" value="C:cytoplasm"/>
    <property type="evidence" value="ECO:0007669"/>
    <property type="project" value="TreeGrafter"/>
</dbReference>
<sequence length="405" mass="44548">MLPLLLVSISLPRGLEWRSLRPRDGQDIDELHALLAGSYVSSDEQQMRIVYSKDSLRWILGTPGTRAELQLGISCSGELVAFVSAIPCTLRVYGKRHTAVEVTLLCVRRDWRRRGLTPLLLAELRRRGAELGVRDAIYTIALPLRPAVLRVRTYHLMLQPQRLLECGFWQPSAEELKDLLLKEGGFAEAQGGGAHGRGPALPSRASGFRVRRMQRGDCRVCLQLLRAQDKPLVLTRDYSPSRFRQRFVGRLAGAAGTRSLVATRTGRHGDAVVGFVSFTLVPLHTERGDIVQAQLLGYAAEGVAPRAVGEVGSHSEYGAKGASIESVESADHMTVVRDLLAAALHEAHRCGAHVFNALALAELTPSFFQSLGFACGDADTFFYLEVSSNTQMKRFNPEEVGWLPT</sequence>
<evidence type="ECO:0000256" key="3">
    <source>
        <dbReference type="ARBA" id="ARBA00022679"/>
    </source>
</evidence>
<protein>
    <recommendedName>
        <fullName evidence="2 5">Glycylpeptide N-tetradecanoyltransferase</fullName>
        <ecNumber evidence="2 5">2.3.1.97</ecNumber>
    </recommendedName>
</protein>
<proteinExistence type="inferred from homology"/>
<dbReference type="GO" id="GO:0004379">
    <property type="term" value="F:glycylpeptide N-tetradecanoyltransferase activity"/>
    <property type="evidence" value="ECO:0007669"/>
    <property type="project" value="UniProtKB-EC"/>
</dbReference>
<evidence type="ECO:0000313" key="8">
    <source>
        <dbReference type="EMBL" id="KAL1500109.1"/>
    </source>
</evidence>
<keyword evidence="9" id="KW-1185">Reference proteome</keyword>
<accession>A0AB34IIV6</accession>